<keyword evidence="4" id="KW-0067">ATP-binding</keyword>
<dbReference type="InterPro" id="IPR036409">
    <property type="entry name" value="Aldolase_II/adducin_N_sf"/>
</dbReference>
<evidence type="ECO:0000256" key="2">
    <source>
        <dbReference type="ARBA" id="ARBA00022741"/>
    </source>
</evidence>
<dbReference type="InterPro" id="IPR019293">
    <property type="entry name" value="ThiN"/>
</dbReference>
<evidence type="ECO:0000313" key="8">
    <source>
        <dbReference type="Proteomes" id="UP001597034"/>
    </source>
</evidence>
<evidence type="ECO:0000256" key="1">
    <source>
        <dbReference type="ARBA" id="ARBA00022679"/>
    </source>
</evidence>
<dbReference type="SUPFAM" id="SSF53613">
    <property type="entry name" value="Ribokinase-like"/>
    <property type="match status" value="1"/>
</dbReference>
<dbReference type="EC" id="2.7.1.49" evidence="7"/>
<reference evidence="7 8" key="1">
    <citation type="journal article" date="2019" name="Int. J. Syst. Evol. Microbiol.">
        <title>The Global Catalogue of Microorganisms (GCM) 10K type strain sequencing project: providing services to taxonomists for standard genome sequencing and annotation.</title>
        <authorList>
            <consortium name="The Broad Institute Genomics Platform"/>
            <consortium name="The Broad Institute Genome Sequencing Center for Infectious Disease"/>
            <person name="Wu L."/>
            <person name="Ma J."/>
        </authorList>
    </citation>
    <scope>NUCLEOTIDE SEQUENCE [LARGE SCALE GENOMIC DNA]</scope>
    <source>
        <strain evidence="7 8">CGMCC 1.10390</strain>
    </source>
</reference>
<keyword evidence="3 7" id="KW-0418">Kinase</keyword>
<feature type="domain" description="Thiamine-phosphate synthase ThiN" evidence="6">
    <location>
        <begin position="285"/>
        <end position="446"/>
    </location>
</feature>
<sequence>MDHDTTRERRPAPDTLPVALTVAGSDSGGGAGIQADLATMGSHGAWGTSAVTSVTAQHTRGVESTHVLPPAEVAAQVDAVFDDFDVRAVKTGMLATAPVVETVHERLADRDAPVVVDPVMVATSGDRLLDRDAESAYEALLADATLVTPNADEAAVLTGVEPTDVDSARDAGAELVAMGADAALVKGGHIDTEGVVDVLVTADGSTVFEHPRVADAATHGSGCTLSAAIAANLATGDDLTDAVEAAVDFVARAIRYHADVGANGAVNHHVGIRNEAAARETIAGVEGVVDDLVAADASALVPEVGTNVVGALPAAESVAETVAVDGRIARVHDGVRPTGGVRFGASSHVARFLLSAREYDPTIRFACNCRFDESVESAVDALGWPTATYDRSEEPADASTMDWAGRTTFGAADETPVAVLDHGAQGKEPMCKLVAPDSATLSERVLELLDAVEG</sequence>
<dbReference type="RefSeq" id="WP_256399487.1">
    <property type="nucleotide sequence ID" value="NZ_JANHJR010000002.1"/>
</dbReference>
<dbReference type="Pfam" id="PF10120">
    <property type="entry name" value="ThiN"/>
    <property type="match status" value="1"/>
</dbReference>
<feature type="domain" description="Pyridoxamine kinase/Phosphomethylpyrimidine kinase" evidence="5">
    <location>
        <begin position="26"/>
        <end position="262"/>
    </location>
</feature>
<evidence type="ECO:0000256" key="3">
    <source>
        <dbReference type="ARBA" id="ARBA00022777"/>
    </source>
</evidence>
<dbReference type="GO" id="GO:0009228">
    <property type="term" value="P:thiamine biosynthetic process"/>
    <property type="evidence" value="ECO:0007669"/>
    <property type="project" value="UniProtKB-ARBA"/>
</dbReference>
<keyword evidence="1 7" id="KW-0808">Transferase</keyword>
<evidence type="ECO:0000313" key="7">
    <source>
        <dbReference type="EMBL" id="MFD1644207.1"/>
    </source>
</evidence>
<dbReference type="Gene3D" id="3.40.1190.20">
    <property type="match status" value="1"/>
</dbReference>
<dbReference type="PANTHER" id="PTHR20858">
    <property type="entry name" value="PHOSPHOMETHYLPYRIMIDINE KINASE"/>
    <property type="match status" value="1"/>
</dbReference>
<dbReference type="Pfam" id="PF08543">
    <property type="entry name" value="Phos_pyr_kin"/>
    <property type="match status" value="1"/>
</dbReference>
<dbReference type="GO" id="GO:0008972">
    <property type="term" value="F:phosphomethylpyrimidine kinase activity"/>
    <property type="evidence" value="ECO:0007669"/>
    <property type="project" value="UniProtKB-EC"/>
</dbReference>
<dbReference type="PANTHER" id="PTHR20858:SF17">
    <property type="entry name" value="HYDROXYMETHYLPYRIMIDINE_PHOSPHOMETHYLPYRIMIDINE KINASE THI20-RELATED"/>
    <property type="match status" value="1"/>
</dbReference>
<comment type="caution">
    <text evidence="7">The sequence shown here is derived from an EMBL/GenBank/DDBJ whole genome shotgun (WGS) entry which is preliminary data.</text>
</comment>
<dbReference type="AlphaFoldDB" id="A0ABD6DE30"/>
<dbReference type="GO" id="GO:0008902">
    <property type="term" value="F:hydroxymethylpyrimidine kinase activity"/>
    <property type="evidence" value="ECO:0007669"/>
    <property type="project" value="UniProtKB-EC"/>
</dbReference>
<dbReference type="SUPFAM" id="SSF53639">
    <property type="entry name" value="AraD/HMP-PK domain-like"/>
    <property type="match status" value="1"/>
</dbReference>
<keyword evidence="8" id="KW-1185">Reference proteome</keyword>
<dbReference type="NCBIfam" id="TIGR00097">
    <property type="entry name" value="HMP-P_kinase"/>
    <property type="match status" value="1"/>
</dbReference>
<dbReference type="EMBL" id="JBHUDO010000001">
    <property type="protein sequence ID" value="MFD1644207.1"/>
    <property type="molecule type" value="Genomic_DNA"/>
</dbReference>
<evidence type="ECO:0000259" key="5">
    <source>
        <dbReference type="Pfam" id="PF08543"/>
    </source>
</evidence>
<evidence type="ECO:0000256" key="4">
    <source>
        <dbReference type="ARBA" id="ARBA00022840"/>
    </source>
</evidence>
<dbReference type="InterPro" id="IPR013749">
    <property type="entry name" value="PM/HMP-P_kinase-1"/>
</dbReference>
<keyword evidence="2" id="KW-0547">Nucleotide-binding</keyword>
<name>A0ABD6DE30_9EURY</name>
<dbReference type="CDD" id="cd01169">
    <property type="entry name" value="HMPP_kinase"/>
    <property type="match status" value="1"/>
</dbReference>
<dbReference type="Proteomes" id="UP001597034">
    <property type="component" value="Unassembled WGS sequence"/>
</dbReference>
<proteinExistence type="predicted"/>
<dbReference type="FunFam" id="3.40.1190.20:FF:000003">
    <property type="entry name" value="Phosphomethylpyrimidine kinase ThiD"/>
    <property type="match status" value="1"/>
</dbReference>
<organism evidence="7 8">
    <name type="scientific">Haloarchaeobius litoreus</name>
    <dbReference type="NCBI Taxonomy" id="755306"/>
    <lineage>
        <taxon>Archaea</taxon>
        <taxon>Methanobacteriati</taxon>
        <taxon>Methanobacteriota</taxon>
        <taxon>Stenosarchaea group</taxon>
        <taxon>Halobacteria</taxon>
        <taxon>Halobacteriales</taxon>
        <taxon>Halorubellaceae</taxon>
        <taxon>Haloarchaeobius</taxon>
    </lineage>
</organism>
<dbReference type="GO" id="GO:0005524">
    <property type="term" value="F:ATP binding"/>
    <property type="evidence" value="ECO:0007669"/>
    <property type="project" value="UniProtKB-KW"/>
</dbReference>
<dbReference type="EC" id="2.7.4.7" evidence="7"/>
<protein>
    <submittedName>
        <fullName evidence="7">Bifunctional hydroxymethylpyrimidine kinase/phosphomethylpyrimidine kinase</fullName>
        <ecNumber evidence="7">2.7.1.49</ecNumber>
        <ecNumber evidence="7">2.7.4.7</ecNumber>
    </submittedName>
</protein>
<evidence type="ECO:0000259" key="6">
    <source>
        <dbReference type="Pfam" id="PF10120"/>
    </source>
</evidence>
<dbReference type="InterPro" id="IPR004399">
    <property type="entry name" value="HMP/HMP-P_kinase_dom"/>
</dbReference>
<accession>A0ABD6DE30</accession>
<gene>
    <name evidence="7" type="primary">thiD</name>
    <name evidence="7" type="ORF">ACFSBL_00760</name>
</gene>
<dbReference type="Gene3D" id="3.40.225.10">
    <property type="entry name" value="Class II aldolase/adducin N-terminal domain"/>
    <property type="match status" value="1"/>
</dbReference>
<dbReference type="InterPro" id="IPR029056">
    <property type="entry name" value="Ribokinase-like"/>
</dbReference>